<dbReference type="SMART" id="SM00382">
    <property type="entry name" value="AAA"/>
    <property type="match status" value="2"/>
</dbReference>
<accession>A0A0H5DRT9</accession>
<feature type="domain" description="AAA+ ATPase" evidence="2">
    <location>
        <begin position="658"/>
        <end position="810"/>
    </location>
</feature>
<dbReference type="InterPro" id="IPR039812">
    <property type="entry name" value="Vesicle-fus_ATPase"/>
</dbReference>
<evidence type="ECO:0000256" key="1">
    <source>
        <dbReference type="SAM" id="MobiDB-lite"/>
    </source>
</evidence>
<keyword evidence="4" id="KW-1185">Reference proteome</keyword>
<dbReference type="AlphaFoldDB" id="A0A0H5DRT9"/>
<dbReference type="GO" id="GO:0043001">
    <property type="term" value="P:Golgi to plasma membrane protein transport"/>
    <property type="evidence" value="ECO:0007669"/>
    <property type="project" value="TreeGrafter"/>
</dbReference>
<sequence length="1207" mass="133995">MQLVTFTPDSKRSASSRGVLLPQSKRTHQSAGFNAEELLIPRLFVKVHFDPDYTRGVSSARVSPALFKELFSSQDTEVKYIKIANTVCQCFMDVCMQQPRTIDLDQLTFDEINEELYKEGTAASSWITPFKPDRESAALLSKVKLKIFPWGELNGVGGKNEKKSILSSAIEAEIRFKMNAQVLRLGQKFFVNHSVLGPLSVVVENWDMDGVSKSDSALFTKLPYHGLFNQDTKLNLVSGDSYRLVLVDELPAEKILKFSFTITKIIDISAREFSSSRPIASPDAWKKGAKPLPLMLPLADIAGSLRQRLTNNLILPEHEETIQIDSDWKYAISLTKVIVRGDDTIGDEIDEAEENLKAFRLTEDHAILVAPNKNVILTTTAGDAAEAKEATFELIDKDHSRALKENELNWISKEDLADRIRSSRELLAVGGKLVIEGSGGKFLLELKKVSGDRLSESENANIKDLWEFSSKTAITVYSNPKVDVAVVDFKEPLPILQAKVKVSTPSVSVSALARMLGIEEEGGAKVVIAFDELEKLFKEAVPKSGHLFNQQTLSTLTGKGQTVKFQLSDITTREKKPQGTLDLVYSIVPETKIVFEAERGGELVIATKPKDISTEDVSTKLIELGIGGLSDQFKDIVTKIILSRSTYAEHTKALGQSPPRGLLLYGQPGTGKTILARKLGELLGVTKERIHLYTGSQVWSKWLGDSEKKVREMFADARDDQKKFGKDSPLHLLIIDEIDAFLRDRSNAQQRYETSVLNTFLAELDGISSEGEESLDNIVVVGLTNYPDKIDEAVLRPGRLGTKIHIGIPDGNGRKEIFGIHLKSLSEKGFLSEDVSLDELAKMTVGRTGAFIEGMVSHATGYSLRRLFDAEVAVSDIANHPAAKVTLEDFKSAYQDVIHKDKKTEANQFSPRTELVTGSIASDLQALGLGGLGNEVLEFLLDLKISSYYSNYLSSIKHTSSRGALLYGPSGVGKTSLAKAIKKLFCLDGPRFQYYNASQLWPLQGNHLKERIEMILKPAQDAAKDLKDEAPLHVVVIDGIDSIYINKKETDLPDSSVLNQFLTELDPFFEGNECKNLLVIGIAHRNFELSDAILRNGRFGRHILMKPPTARGRMEIFKIYLESYILNSRISKDFDLEELVKMTDGTSGAYIQGLISQAVLFSMRRAASKGVMPHELGTSQLALLTMDDFHQAREVMVQDDKWKHFYV</sequence>
<dbReference type="Gene3D" id="3.40.50.300">
    <property type="entry name" value="P-loop containing nucleotide triphosphate hydrolases"/>
    <property type="match status" value="2"/>
</dbReference>
<dbReference type="FunFam" id="3.40.50.300:FF:000154">
    <property type="entry name" value="Vesicle-fusing ATPase 1"/>
    <property type="match status" value="1"/>
</dbReference>
<evidence type="ECO:0000259" key="2">
    <source>
        <dbReference type="SMART" id="SM00382"/>
    </source>
</evidence>
<protein>
    <submittedName>
        <fullName evidence="3">AAA family ATPase</fullName>
    </submittedName>
</protein>
<dbReference type="GO" id="GO:0035494">
    <property type="term" value="P:SNARE complex disassembly"/>
    <property type="evidence" value="ECO:0007669"/>
    <property type="project" value="InterPro"/>
</dbReference>
<gene>
    <name evidence="3" type="ORF">ELAC_2110</name>
</gene>
<evidence type="ECO:0000313" key="4">
    <source>
        <dbReference type="Proteomes" id="UP000220251"/>
    </source>
</evidence>
<dbReference type="GO" id="GO:0005524">
    <property type="term" value="F:ATP binding"/>
    <property type="evidence" value="ECO:0007669"/>
    <property type="project" value="InterPro"/>
</dbReference>
<dbReference type="PANTHER" id="PTHR23078">
    <property type="entry name" value="VESICULAR-FUSION PROTEIN NSF"/>
    <property type="match status" value="1"/>
</dbReference>
<feature type="region of interest" description="Disordered" evidence="1">
    <location>
        <begin position="1"/>
        <end position="23"/>
    </location>
</feature>
<dbReference type="Pfam" id="PF00004">
    <property type="entry name" value="AAA"/>
    <property type="match status" value="2"/>
</dbReference>
<dbReference type="Gene3D" id="1.10.8.60">
    <property type="match status" value="2"/>
</dbReference>
<dbReference type="Proteomes" id="UP000220251">
    <property type="component" value="Unassembled WGS sequence"/>
</dbReference>
<feature type="compositionally biased region" description="Polar residues" evidence="1">
    <location>
        <begin position="1"/>
        <end position="16"/>
    </location>
</feature>
<organism evidence="3 4">
    <name type="scientific">Estrella lausannensis</name>
    <dbReference type="NCBI Taxonomy" id="483423"/>
    <lineage>
        <taxon>Bacteria</taxon>
        <taxon>Pseudomonadati</taxon>
        <taxon>Chlamydiota</taxon>
        <taxon>Chlamydiia</taxon>
        <taxon>Parachlamydiales</taxon>
        <taxon>Candidatus Criblamydiaceae</taxon>
        <taxon>Estrella</taxon>
    </lineage>
</organism>
<reference evidence="4" key="1">
    <citation type="submission" date="2015-06" db="EMBL/GenBank/DDBJ databases">
        <authorList>
            <person name="Bertelli C."/>
        </authorList>
    </citation>
    <scope>NUCLEOTIDE SEQUENCE [LARGE SCALE GENOMIC DNA]</scope>
    <source>
        <strain evidence="4">CRIB-30</strain>
    </source>
</reference>
<feature type="domain" description="AAA+ ATPase" evidence="2">
    <location>
        <begin position="960"/>
        <end position="1109"/>
    </location>
</feature>
<proteinExistence type="predicted"/>
<evidence type="ECO:0000313" key="3">
    <source>
        <dbReference type="EMBL" id="CRX39431.1"/>
    </source>
</evidence>
<dbReference type="CDD" id="cd19481">
    <property type="entry name" value="RecA-like_protease"/>
    <property type="match status" value="1"/>
</dbReference>
<dbReference type="GO" id="GO:0006891">
    <property type="term" value="P:intra-Golgi vesicle-mediated transport"/>
    <property type="evidence" value="ECO:0007669"/>
    <property type="project" value="TreeGrafter"/>
</dbReference>
<dbReference type="InterPro" id="IPR003959">
    <property type="entry name" value="ATPase_AAA_core"/>
</dbReference>
<dbReference type="InterPro" id="IPR003593">
    <property type="entry name" value="AAA+_ATPase"/>
</dbReference>
<dbReference type="GO" id="GO:0016887">
    <property type="term" value="F:ATP hydrolysis activity"/>
    <property type="evidence" value="ECO:0007669"/>
    <property type="project" value="InterPro"/>
</dbReference>
<name>A0A0H5DRT9_9BACT</name>
<dbReference type="InterPro" id="IPR027417">
    <property type="entry name" value="P-loop_NTPase"/>
</dbReference>
<dbReference type="SUPFAM" id="SSF52540">
    <property type="entry name" value="P-loop containing nucleoside triphosphate hydrolases"/>
    <property type="match status" value="2"/>
</dbReference>
<dbReference type="OrthoDB" id="9809379at2"/>
<dbReference type="EMBL" id="CWGJ01000028">
    <property type="protein sequence ID" value="CRX39431.1"/>
    <property type="molecule type" value="Genomic_DNA"/>
</dbReference>
<dbReference type="RefSeq" id="WP_098039298.1">
    <property type="nucleotide sequence ID" value="NZ_CWGJ01000028.1"/>
</dbReference>
<dbReference type="PANTHER" id="PTHR23078:SF2">
    <property type="entry name" value="VESICLE-FUSING ATPASE"/>
    <property type="match status" value="1"/>
</dbReference>